<gene>
    <name evidence="2" type="ORF">F4561_002113</name>
</gene>
<dbReference type="AlphaFoldDB" id="A0A7W7RFZ8"/>
<sequence length="124" mass="13537">MAKFAIVQAYIDSLPEYQHEIADNLLPLIETALPGAGAIWYGHPVWSLGPTPGKRPVCLIKAYPGHVTFGFWRGQEITDPSGCLSPGTRGMASVKLRTLDDLDAGLFTTWLQQARKVEEAGTNQ</sequence>
<comment type="caution">
    <text evidence="2">The sequence shown here is derived from an EMBL/GenBank/DDBJ whole genome shotgun (WGS) entry which is preliminary data.</text>
</comment>
<evidence type="ECO:0000313" key="3">
    <source>
        <dbReference type="Proteomes" id="UP000523007"/>
    </source>
</evidence>
<proteinExistence type="predicted"/>
<reference evidence="2 3" key="1">
    <citation type="submission" date="2020-08" db="EMBL/GenBank/DDBJ databases">
        <title>Sequencing the genomes of 1000 actinobacteria strains.</title>
        <authorList>
            <person name="Klenk H.-P."/>
        </authorList>
    </citation>
    <scope>NUCLEOTIDE SEQUENCE [LARGE SCALE GENOMIC DNA]</scope>
    <source>
        <strain evidence="2 3">DSM 102030</strain>
    </source>
</reference>
<protein>
    <recommendedName>
        <fullName evidence="1">YdhG-like domain-containing protein</fullName>
    </recommendedName>
</protein>
<evidence type="ECO:0000313" key="2">
    <source>
        <dbReference type="EMBL" id="MBB4931293.1"/>
    </source>
</evidence>
<dbReference type="SUPFAM" id="SSF159888">
    <property type="entry name" value="YdhG-like"/>
    <property type="match status" value="1"/>
</dbReference>
<keyword evidence="3" id="KW-1185">Reference proteome</keyword>
<organism evidence="2 3">
    <name type="scientific">Lipingzhangella halophila</name>
    <dbReference type="NCBI Taxonomy" id="1783352"/>
    <lineage>
        <taxon>Bacteria</taxon>
        <taxon>Bacillati</taxon>
        <taxon>Actinomycetota</taxon>
        <taxon>Actinomycetes</taxon>
        <taxon>Streptosporangiales</taxon>
        <taxon>Nocardiopsidaceae</taxon>
        <taxon>Lipingzhangella</taxon>
    </lineage>
</organism>
<dbReference type="EMBL" id="JACHJT010000001">
    <property type="protein sequence ID" value="MBB4931293.1"/>
    <property type="molecule type" value="Genomic_DNA"/>
</dbReference>
<dbReference type="Proteomes" id="UP000523007">
    <property type="component" value="Unassembled WGS sequence"/>
</dbReference>
<dbReference type="Pfam" id="PF08818">
    <property type="entry name" value="DUF1801"/>
    <property type="match status" value="1"/>
</dbReference>
<accession>A0A7W7RFZ8</accession>
<dbReference type="InterPro" id="IPR014922">
    <property type="entry name" value="YdhG-like"/>
</dbReference>
<evidence type="ECO:0000259" key="1">
    <source>
        <dbReference type="Pfam" id="PF08818"/>
    </source>
</evidence>
<name>A0A7W7RFZ8_9ACTN</name>
<dbReference type="RefSeq" id="WP_184577285.1">
    <property type="nucleotide sequence ID" value="NZ_JACHJT010000001.1"/>
</dbReference>
<feature type="domain" description="YdhG-like" evidence="1">
    <location>
        <begin position="19"/>
        <end position="114"/>
    </location>
</feature>